<keyword evidence="2" id="KW-1185">Reference proteome</keyword>
<dbReference type="Proteomes" id="UP001628091">
    <property type="component" value="Unassembled WGS sequence"/>
</dbReference>
<reference evidence="1 2" key="1">
    <citation type="submission" date="2024-10" db="EMBL/GenBank/DDBJ databases">
        <title>Isolation, draft genome sequencing and identification of Phyllobacterium sp. NSA23, isolated from leaf soil.</title>
        <authorList>
            <person name="Akita H."/>
        </authorList>
    </citation>
    <scope>NUCLEOTIDE SEQUENCE [LARGE SCALE GENOMIC DNA]</scope>
    <source>
        <strain evidence="1 2">NSA23</strain>
    </source>
</reference>
<organism evidence="1 2">
    <name type="scientific">Phyllobacterium phragmitis</name>
    <dbReference type="NCBI Taxonomy" id="2670329"/>
    <lineage>
        <taxon>Bacteria</taxon>
        <taxon>Pseudomonadati</taxon>
        <taxon>Pseudomonadota</taxon>
        <taxon>Alphaproteobacteria</taxon>
        <taxon>Hyphomicrobiales</taxon>
        <taxon>Phyllobacteriaceae</taxon>
        <taxon>Phyllobacterium</taxon>
    </lineage>
</organism>
<sequence length="88" mass="10420">MPKPMPQSLPIIEYEILQVLNRLAQEKRDDGAPSVVNLFEEEPLKSWLEEEPFKDWHQHILTHVLAKTRLPPHWRHDLPQLGRVVFIP</sequence>
<evidence type="ECO:0000313" key="1">
    <source>
        <dbReference type="EMBL" id="GAB1581902.1"/>
    </source>
</evidence>
<accession>A0ABQ0GZ08</accession>
<dbReference type="EMBL" id="BAAFZP010000001">
    <property type="protein sequence ID" value="GAB1581902.1"/>
    <property type="molecule type" value="Genomic_DNA"/>
</dbReference>
<protein>
    <submittedName>
        <fullName evidence="1">Uncharacterized protein</fullName>
    </submittedName>
</protein>
<gene>
    <name evidence="1" type="ORF">PPNSA23_18450</name>
</gene>
<proteinExistence type="predicted"/>
<name>A0ABQ0GZ08_9HYPH</name>
<comment type="caution">
    <text evidence="1">The sequence shown here is derived from an EMBL/GenBank/DDBJ whole genome shotgun (WGS) entry which is preliminary data.</text>
</comment>
<evidence type="ECO:0000313" key="2">
    <source>
        <dbReference type="Proteomes" id="UP001628091"/>
    </source>
</evidence>
<dbReference type="RefSeq" id="WP_407864647.1">
    <property type="nucleotide sequence ID" value="NZ_BAAFZP010000001.1"/>
</dbReference>